<reference evidence="1" key="2">
    <citation type="submission" date="2013-10" db="EMBL/GenBank/DDBJ databases">
        <authorList>
            <person name="Aslett M."/>
        </authorList>
    </citation>
    <scope>NUCLEOTIDE SEQUENCE [LARGE SCALE GENOMIC DNA]</scope>
    <source>
        <strain evidence="1">Houghton</strain>
    </source>
</reference>
<dbReference type="GeneID" id="25254572"/>
<dbReference type="VEuPathDB" id="ToxoDB:ETH_00027395"/>
<evidence type="ECO:0000313" key="1">
    <source>
        <dbReference type="EMBL" id="CDJ43551.1"/>
    </source>
</evidence>
<dbReference type="InterPro" id="IPR011990">
    <property type="entry name" value="TPR-like_helical_dom_sf"/>
</dbReference>
<dbReference type="VEuPathDB" id="ToxoDB:ETH2_0404900"/>
<dbReference type="Gene3D" id="1.25.40.10">
    <property type="entry name" value="Tetratricopeptide repeat domain"/>
    <property type="match status" value="1"/>
</dbReference>
<accession>U6L021</accession>
<dbReference type="RefSeq" id="XP_013234301.1">
    <property type="nucleotide sequence ID" value="XM_013378847.1"/>
</dbReference>
<dbReference type="AlphaFoldDB" id="U6L021"/>
<protein>
    <submittedName>
        <fullName evidence="1">Uncharacterized protein</fullName>
    </submittedName>
</protein>
<gene>
    <name evidence="1" type="ORF">ETH_00027395</name>
</gene>
<evidence type="ECO:0000313" key="2">
    <source>
        <dbReference type="Proteomes" id="UP000030747"/>
    </source>
</evidence>
<dbReference type="OrthoDB" id="330835at2759"/>
<dbReference type="Proteomes" id="UP000030747">
    <property type="component" value="Unassembled WGS sequence"/>
</dbReference>
<sequence length="88" mass="9891">MEEALQHYLVALELNPAATHLWYYIRSALISLNRYDWISLTDTRNLEGLRKVVPRGDAPPVSSLIAPGDPEAAANNSKVLQQIFDMLK</sequence>
<dbReference type="SUPFAM" id="SSF48452">
    <property type="entry name" value="TPR-like"/>
    <property type="match status" value="1"/>
</dbReference>
<organism evidence="1 2">
    <name type="scientific">Eimeria tenella</name>
    <name type="common">Coccidian parasite</name>
    <dbReference type="NCBI Taxonomy" id="5802"/>
    <lineage>
        <taxon>Eukaryota</taxon>
        <taxon>Sar</taxon>
        <taxon>Alveolata</taxon>
        <taxon>Apicomplexa</taxon>
        <taxon>Conoidasida</taxon>
        <taxon>Coccidia</taxon>
        <taxon>Eucoccidiorida</taxon>
        <taxon>Eimeriorina</taxon>
        <taxon>Eimeriidae</taxon>
        <taxon>Eimeria</taxon>
    </lineage>
</organism>
<keyword evidence="2" id="KW-1185">Reference proteome</keyword>
<proteinExistence type="predicted"/>
<reference evidence="1" key="1">
    <citation type="submission" date="2013-10" db="EMBL/GenBank/DDBJ databases">
        <title>Genomic analysis of the causative agents of coccidiosis in chickens.</title>
        <authorList>
            <person name="Reid A.J."/>
            <person name="Blake D."/>
            <person name="Billington K."/>
            <person name="Browne H."/>
            <person name="Dunn M."/>
            <person name="Hung S."/>
            <person name="Kawahara F."/>
            <person name="Miranda-Saavedra D."/>
            <person name="Mourier T."/>
            <person name="Nagra H."/>
            <person name="Otto T.D."/>
            <person name="Rawlings N."/>
            <person name="Sanchez A."/>
            <person name="Sanders M."/>
            <person name="Subramaniam C."/>
            <person name="Tay Y."/>
            <person name="Dear P."/>
            <person name="Doerig C."/>
            <person name="Gruber A."/>
            <person name="Parkinson J."/>
            <person name="Shirley M."/>
            <person name="Wan K.L."/>
            <person name="Berriman M."/>
            <person name="Tomley F."/>
            <person name="Pain A."/>
        </authorList>
    </citation>
    <scope>NUCLEOTIDE SEQUENCE [LARGE SCALE GENOMIC DNA]</scope>
    <source>
        <strain evidence="1">Houghton</strain>
    </source>
</reference>
<dbReference type="EMBL" id="HG675852">
    <property type="protein sequence ID" value="CDJ43551.1"/>
    <property type="molecule type" value="Genomic_DNA"/>
</dbReference>
<name>U6L021_EIMTE</name>